<evidence type="ECO:0000256" key="1">
    <source>
        <dbReference type="ARBA" id="ARBA00010541"/>
    </source>
</evidence>
<keyword evidence="5" id="KW-0732">Signal</keyword>
<dbReference type="CDD" id="cd00060">
    <property type="entry name" value="FHA"/>
    <property type="match status" value="1"/>
</dbReference>
<dbReference type="PANTHER" id="PTHR43343:SF3">
    <property type="entry name" value="PROTEASE DO-LIKE 8, CHLOROPLASTIC"/>
    <property type="match status" value="1"/>
</dbReference>
<feature type="transmembrane region" description="Helical" evidence="4">
    <location>
        <begin position="290"/>
        <end position="312"/>
    </location>
</feature>
<organism evidence="7 8">
    <name type="scientific">Pseudodonghicola xiamenensis</name>
    <dbReference type="NCBI Taxonomy" id="337702"/>
    <lineage>
        <taxon>Bacteria</taxon>
        <taxon>Pseudomonadati</taxon>
        <taxon>Pseudomonadota</taxon>
        <taxon>Alphaproteobacteria</taxon>
        <taxon>Rhodobacterales</taxon>
        <taxon>Paracoccaceae</taxon>
        <taxon>Pseudodonghicola</taxon>
    </lineage>
</organism>
<dbReference type="GO" id="GO:0004252">
    <property type="term" value="F:serine-type endopeptidase activity"/>
    <property type="evidence" value="ECO:0007669"/>
    <property type="project" value="InterPro"/>
</dbReference>
<dbReference type="RefSeq" id="WP_051312717.1">
    <property type="nucleotide sequence ID" value="NZ_BNAP01000021.1"/>
</dbReference>
<gene>
    <name evidence="7" type="ORF">GCM10010961_33790</name>
</gene>
<comment type="similarity">
    <text evidence="1">Belongs to the peptidase S1C family.</text>
</comment>
<feature type="signal peptide" evidence="5">
    <location>
        <begin position="1"/>
        <end position="23"/>
    </location>
</feature>
<evidence type="ECO:0000256" key="2">
    <source>
        <dbReference type="ARBA" id="ARBA00022670"/>
    </source>
</evidence>
<evidence type="ECO:0000256" key="5">
    <source>
        <dbReference type="SAM" id="SignalP"/>
    </source>
</evidence>
<evidence type="ECO:0000256" key="4">
    <source>
        <dbReference type="SAM" id="Phobius"/>
    </source>
</evidence>
<feature type="domain" description="FHA" evidence="6">
    <location>
        <begin position="363"/>
        <end position="412"/>
    </location>
</feature>
<evidence type="ECO:0000313" key="8">
    <source>
        <dbReference type="Proteomes" id="UP000611500"/>
    </source>
</evidence>
<evidence type="ECO:0000259" key="6">
    <source>
        <dbReference type="PROSITE" id="PS50006"/>
    </source>
</evidence>
<dbReference type="InterPro" id="IPR009003">
    <property type="entry name" value="Peptidase_S1_PA"/>
</dbReference>
<dbReference type="Pfam" id="PF00498">
    <property type="entry name" value="FHA"/>
    <property type="match status" value="1"/>
</dbReference>
<dbReference type="Gene3D" id="2.60.200.20">
    <property type="match status" value="1"/>
</dbReference>
<comment type="caution">
    <text evidence="7">The sequence shown here is derived from an EMBL/GenBank/DDBJ whole genome shotgun (WGS) entry which is preliminary data.</text>
</comment>
<dbReference type="PROSITE" id="PS50006">
    <property type="entry name" value="FHA_DOMAIN"/>
    <property type="match status" value="1"/>
</dbReference>
<dbReference type="Pfam" id="PF13365">
    <property type="entry name" value="Trypsin_2"/>
    <property type="match status" value="1"/>
</dbReference>
<dbReference type="GO" id="GO:0006508">
    <property type="term" value="P:proteolysis"/>
    <property type="evidence" value="ECO:0007669"/>
    <property type="project" value="UniProtKB-KW"/>
</dbReference>
<reference evidence="7" key="2">
    <citation type="submission" date="2020-09" db="EMBL/GenBank/DDBJ databases">
        <authorList>
            <person name="Sun Q."/>
            <person name="Zhou Y."/>
        </authorList>
    </citation>
    <scope>NUCLEOTIDE SEQUENCE</scope>
    <source>
        <strain evidence="7">CGMCC 1.7081</strain>
    </source>
</reference>
<dbReference type="SMART" id="SM00240">
    <property type="entry name" value="FHA"/>
    <property type="match status" value="1"/>
</dbReference>
<dbReference type="AlphaFoldDB" id="A0A8J3HB57"/>
<keyword evidence="3" id="KW-0378">Hydrolase</keyword>
<keyword evidence="8" id="KW-1185">Reference proteome</keyword>
<sequence>MKIMMRFLSLVGMLLLGSLPGRAQAEGFEELVRRADPAMGRILARRADKMAMGSGFVLAPTRDGEGWYYLTNAHVVRGARELLVGFMNDGVLYAYEAELAQVSQPLDLAVLRLSALEPRQKGHRLRTLPIAGYEARKGQTVAALGYPGTSDNLGISLDNVAFFETTLTTGTVSKLMTASWEGRRGQALDIVQHTAALNPGNSGGPLLDLCGQVIGLNTQVATFSTDDGIAANDTYWASSSTTILDYLQRQHVPFARSADTCRQAEAMAVPEAGGVLVTAPDTPDGEARSWTVWIVAGMIGLIVLTGGAIAVARRGTATGETGASSGVRAERRRDPVAGHAVLELQTETGETRSLGPEQLRKGVVIGRGAEAQLRLDHKMLSRNHAELRLDRRRLSLSDLGSTNGTFVNGKRLAPHQPCQINSCARIALGGLNIRLRSLQGGGK</sequence>
<dbReference type="Proteomes" id="UP000611500">
    <property type="component" value="Unassembled WGS sequence"/>
</dbReference>
<name>A0A8J3HB57_9RHOB</name>
<dbReference type="InterPro" id="IPR000253">
    <property type="entry name" value="FHA_dom"/>
</dbReference>
<dbReference type="SUPFAM" id="SSF49879">
    <property type="entry name" value="SMAD/FHA domain"/>
    <property type="match status" value="1"/>
</dbReference>
<dbReference type="PRINTS" id="PR00834">
    <property type="entry name" value="PROTEASES2C"/>
</dbReference>
<dbReference type="Gene3D" id="2.40.10.10">
    <property type="entry name" value="Trypsin-like serine proteases"/>
    <property type="match status" value="2"/>
</dbReference>
<keyword evidence="4" id="KW-0812">Transmembrane</keyword>
<feature type="chain" id="PRO_5035318961" evidence="5">
    <location>
        <begin position="24"/>
        <end position="443"/>
    </location>
</feature>
<evidence type="ECO:0000256" key="3">
    <source>
        <dbReference type="ARBA" id="ARBA00022801"/>
    </source>
</evidence>
<dbReference type="InterPro" id="IPR043504">
    <property type="entry name" value="Peptidase_S1_PA_chymotrypsin"/>
</dbReference>
<dbReference type="InterPro" id="IPR051201">
    <property type="entry name" value="Chloro_Bact_Ser_Proteases"/>
</dbReference>
<dbReference type="SUPFAM" id="SSF50494">
    <property type="entry name" value="Trypsin-like serine proteases"/>
    <property type="match status" value="1"/>
</dbReference>
<dbReference type="EMBL" id="BNAP01000021">
    <property type="protein sequence ID" value="GHG98455.1"/>
    <property type="molecule type" value="Genomic_DNA"/>
</dbReference>
<keyword evidence="4" id="KW-0472">Membrane</keyword>
<proteinExistence type="inferred from homology"/>
<dbReference type="InterPro" id="IPR008984">
    <property type="entry name" value="SMAD_FHA_dom_sf"/>
</dbReference>
<accession>A0A8J3HB57</accession>
<reference evidence="7" key="1">
    <citation type="journal article" date="2014" name="Int. J. Syst. Evol. Microbiol.">
        <title>Complete genome sequence of Corynebacterium casei LMG S-19264T (=DSM 44701T), isolated from a smear-ripened cheese.</title>
        <authorList>
            <consortium name="US DOE Joint Genome Institute (JGI-PGF)"/>
            <person name="Walter F."/>
            <person name="Albersmeier A."/>
            <person name="Kalinowski J."/>
            <person name="Ruckert C."/>
        </authorList>
    </citation>
    <scope>NUCLEOTIDE SEQUENCE</scope>
    <source>
        <strain evidence="7">CGMCC 1.7081</strain>
    </source>
</reference>
<protein>
    <submittedName>
        <fullName evidence="7">Serine protease</fullName>
    </submittedName>
</protein>
<keyword evidence="4" id="KW-1133">Transmembrane helix</keyword>
<dbReference type="InterPro" id="IPR001940">
    <property type="entry name" value="Peptidase_S1C"/>
</dbReference>
<keyword evidence="2 7" id="KW-0645">Protease</keyword>
<evidence type="ECO:0000313" key="7">
    <source>
        <dbReference type="EMBL" id="GHG98455.1"/>
    </source>
</evidence>
<dbReference type="PANTHER" id="PTHR43343">
    <property type="entry name" value="PEPTIDASE S12"/>
    <property type="match status" value="1"/>
</dbReference>